<feature type="compositionally biased region" description="Basic and acidic residues" evidence="1">
    <location>
        <begin position="98"/>
        <end position="111"/>
    </location>
</feature>
<feature type="region of interest" description="Disordered" evidence="1">
    <location>
        <begin position="204"/>
        <end position="226"/>
    </location>
</feature>
<dbReference type="AlphaFoldDB" id="A0A915L952"/>
<feature type="compositionally biased region" description="Polar residues" evidence="1">
    <location>
        <begin position="14"/>
        <end position="27"/>
    </location>
</feature>
<feature type="compositionally biased region" description="Basic residues" evidence="1">
    <location>
        <begin position="126"/>
        <end position="140"/>
    </location>
</feature>
<proteinExistence type="predicted"/>
<protein>
    <submittedName>
        <fullName evidence="3">Uncharacterized protein</fullName>
    </submittedName>
</protein>
<feature type="compositionally biased region" description="Basic residues" evidence="1">
    <location>
        <begin position="167"/>
        <end position="180"/>
    </location>
</feature>
<evidence type="ECO:0000256" key="1">
    <source>
        <dbReference type="SAM" id="MobiDB-lite"/>
    </source>
</evidence>
<evidence type="ECO:0000313" key="2">
    <source>
        <dbReference type="Proteomes" id="UP000887565"/>
    </source>
</evidence>
<dbReference type="Proteomes" id="UP000887565">
    <property type="component" value="Unplaced"/>
</dbReference>
<dbReference type="WBParaSite" id="nRc.2.0.1.t46953-RA">
    <property type="protein sequence ID" value="nRc.2.0.1.t46953-RA"/>
    <property type="gene ID" value="nRc.2.0.1.g46953"/>
</dbReference>
<evidence type="ECO:0000313" key="3">
    <source>
        <dbReference type="WBParaSite" id="nRc.2.0.1.t46953-RA"/>
    </source>
</evidence>
<feature type="region of interest" description="Disordered" evidence="1">
    <location>
        <begin position="74"/>
        <end position="184"/>
    </location>
</feature>
<feature type="region of interest" description="Disordered" evidence="1">
    <location>
        <begin position="1"/>
        <end position="41"/>
    </location>
</feature>
<feature type="compositionally biased region" description="Basic and acidic residues" evidence="1">
    <location>
        <begin position="206"/>
        <end position="224"/>
    </location>
</feature>
<sequence length="343" mass="38644">MSKLMREKRRKNITSKSIGRQKTDTLTSSSDPRSDVSDDLGEYRLVGHAIVEGKSLPPIIEQLKDKRMRIDICSSKVKLSQSRKVHRKKKQRKKKRIDTRGPEQKSSKSESGKPSVQKVTTSFKTVARKSSRKSSSRKIIKTQEGPELKPESPARNTGFGPAESPKSKPKTSSKKKKRNKSLLTTINCSTNERIICNNLGTSKKCSRAEPRRNQDKKSIEKSNKESQQLAFRASKLSQVVQNSDVLAAAGIKTPVAYFKRVVSDEQSSSAPKTRRSTAILKHCDCFGGQVYDELRKLCKREKILFEDPYFPAQDSSISIKDLSYEVQWLRPASGAIKVCKIRK</sequence>
<feature type="compositionally biased region" description="Basic residues" evidence="1">
    <location>
        <begin position="1"/>
        <end position="13"/>
    </location>
</feature>
<organism evidence="2 3">
    <name type="scientific">Romanomermis culicivorax</name>
    <name type="common">Nematode worm</name>
    <dbReference type="NCBI Taxonomy" id="13658"/>
    <lineage>
        <taxon>Eukaryota</taxon>
        <taxon>Metazoa</taxon>
        <taxon>Ecdysozoa</taxon>
        <taxon>Nematoda</taxon>
        <taxon>Enoplea</taxon>
        <taxon>Dorylaimia</taxon>
        <taxon>Mermithida</taxon>
        <taxon>Mermithoidea</taxon>
        <taxon>Mermithidae</taxon>
        <taxon>Romanomermis</taxon>
    </lineage>
</organism>
<accession>A0A915L952</accession>
<dbReference type="InterPro" id="IPR038765">
    <property type="entry name" value="Papain-like_cys_pep_sf"/>
</dbReference>
<dbReference type="SUPFAM" id="SSF54001">
    <property type="entry name" value="Cysteine proteinases"/>
    <property type="match status" value="1"/>
</dbReference>
<feature type="compositionally biased region" description="Polar residues" evidence="1">
    <location>
        <begin position="112"/>
        <end position="124"/>
    </location>
</feature>
<name>A0A915L952_ROMCU</name>
<feature type="compositionally biased region" description="Basic residues" evidence="1">
    <location>
        <begin position="81"/>
        <end position="97"/>
    </location>
</feature>
<keyword evidence="2" id="KW-1185">Reference proteome</keyword>
<reference evidence="3" key="1">
    <citation type="submission" date="2022-11" db="UniProtKB">
        <authorList>
            <consortium name="WormBaseParasite"/>
        </authorList>
    </citation>
    <scope>IDENTIFICATION</scope>
</reference>